<proteinExistence type="predicted"/>
<dbReference type="PANTHER" id="PTHR22916:SF51">
    <property type="entry name" value="GLYCOSYLTRANSFERASE EPSH-RELATED"/>
    <property type="match status" value="1"/>
</dbReference>
<dbReference type="PANTHER" id="PTHR22916">
    <property type="entry name" value="GLYCOSYLTRANSFERASE"/>
    <property type="match status" value="1"/>
</dbReference>
<accession>A0AB72Z113</accession>
<dbReference type="Pfam" id="PF00535">
    <property type="entry name" value="Glycos_transf_2"/>
    <property type="match status" value="1"/>
</dbReference>
<dbReference type="Gene3D" id="3.90.550.10">
    <property type="entry name" value="Spore Coat Polysaccharide Biosynthesis Protein SpsA, Chain A"/>
    <property type="match status" value="1"/>
</dbReference>
<reference evidence="4 5" key="1">
    <citation type="submission" date="2010-10" db="EMBL/GenBank/DDBJ databases">
        <authorList>
            <person name="Durkin A.S."/>
            <person name="Madupu R."/>
            <person name="Torralba M."/>
            <person name="Gillis M."/>
            <person name="Methe B."/>
            <person name="Sutton G."/>
            <person name="Nelson K.E."/>
        </authorList>
    </citation>
    <scope>NUCLEOTIDE SEQUENCE [LARGE SCALE GENOMIC DNA]</scope>
    <source>
        <strain evidence="4 5">JCVIHMP022</strain>
    </source>
</reference>
<comment type="caution">
    <text evidence="4">The sequence shown here is derived from an EMBL/GenBank/DDBJ whole genome shotgun (WGS) entry which is preliminary data.</text>
</comment>
<dbReference type="GO" id="GO:0016757">
    <property type="term" value="F:glycosyltransferase activity"/>
    <property type="evidence" value="ECO:0007669"/>
    <property type="project" value="UniProtKB-KW"/>
</dbReference>
<dbReference type="Proteomes" id="UP000003457">
    <property type="component" value="Unassembled WGS sequence"/>
</dbReference>
<name>A0AB72Z113_9BIFI</name>
<evidence type="ECO:0000259" key="3">
    <source>
        <dbReference type="Pfam" id="PF00535"/>
    </source>
</evidence>
<sequence length="372" mass="41725">MLLSSFRRPHIRLTLDSIITNGGSTRIIFGETSVCILGLMTYVPLVSVVVPVFNAQESIRRCLDSILRQNYLEIELLVIDDGSTDASASICQEYEGRDKRAHVLSQRNSGPASARNNGIAHASGVYLLFIDADDVLKPGAISDLVAIADSVQADMVSFNFEVTDGDRIIDRKIAVSGTYPVFQQSDGRECLELIYRERGIANFSWAFMYRMSFLKSSDVWFPEGIHIFEDALFLNQILRLAQKVAYCQKPLYTYQISTASESLTQRKDPAKAAQGLEAVKQIWKICQQDESSASFAVHGINLLFLLDYITGSSKSVYARKVHADIRKMIFTLSSRCGYKQIGRGNMIKIILIRSGVYDFVMLILRGIRKKCR</sequence>
<dbReference type="EMBL" id="AEHJ01000023">
    <property type="protein sequence ID" value="EFO77636.1"/>
    <property type="molecule type" value="Genomic_DNA"/>
</dbReference>
<evidence type="ECO:0000313" key="4">
    <source>
        <dbReference type="EMBL" id="EFO77636.1"/>
    </source>
</evidence>
<dbReference type="AlphaFoldDB" id="A0AB72Z113"/>
<dbReference type="SUPFAM" id="SSF53448">
    <property type="entry name" value="Nucleotide-diphospho-sugar transferases"/>
    <property type="match status" value="1"/>
</dbReference>
<keyword evidence="2 4" id="KW-0808">Transferase</keyword>
<dbReference type="EC" id="2.4.-.-" evidence="4"/>
<feature type="domain" description="Glycosyltransferase 2-like" evidence="3">
    <location>
        <begin position="47"/>
        <end position="172"/>
    </location>
</feature>
<organism evidence="4 5">
    <name type="scientific">Bifidobacterium dentium JCVIHMP022</name>
    <dbReference type="NCBI Taxonomy" id="553191"/>
    <lineage>
        <taxon>Bacteria</taxon>
        <taxon>Bacillati</taxon>
        <taxon>Actinomycetota</taxon>
        <taxon>Actinomycetes</taxon>
        <taxon>Bifidobacteriales</taxon>
        <taxon>Bifidobacteriaceae</taxon>
        <taxon>Bifidobacterium</taxon>
    </lineage>
</organism>
<gene>
    <name evidence="4" type="ORF">HMPREF9003_1820</name>
</gene>
<keyword evidence="1 4" id="KW-0328">Glycosyltransferase</keyword>
<dbReference type="InterPro" id="IPR029044">
    <property type="entry name" value="Nucleotide-diphossugar_trans"/>
</dbReference>
<evidence type="ECO:0000313" key="5">
    <source>
        <dbReference type="Proteomes" id="UP000003457"/>
    </source>
</evidence>
<evidence type="ECO:0000256" key="1">
    <source>
        <dbReference type="ARBA" id="ARBA00022676"/>
    </source>
</evidence>
<evidence type="ECO:0000256" key="2">
    <source>
        <dbReference type="ARBA" id="ARBA00022679"/>
    </source>
</evidence>
<dbReference type="InterPro" id="IPR001173">
    <property type="entry name" value="Glyco_trans_2-like"/>
</dbReference>
<dbReference type="CDD" id="cd00761">
    <property type="entry name" value="Glyco_tranf_GTA_type"/>
    <property type="match status" value="1"/>
</dbReference>
<protein>
    <submittedName>
        <fullName evidence="4">Glycosyltransferase, group 2 family protein</fullName>
        <ecNumber evidence="4">2.4.-.-</ecNumber>
    </submittedName>
</protein>